<proteinExistence type="predicted"/>
<organism evidence="1 2">
    <name type="scientific">Gigaspora margarita</name>
    <dbReference type="NCBI Taxonomy" id="4874"/>
    <lineage>
        <taxon>Eukaryota</taxon>
        <taxon>Fungi</taxon>
        <taxon>Fungi incertae sedis</taxon>
        <taxon>Mucoromycota</taxon>
        <taxon>Glomeromycotina</taxon>
        <taxon>Glomeromycetes</taxon>
        <taxon>Diversisporales</taxon>
        <taxon>Gigasporaceae</taxon>
        <taxon>Gigaspora</taxon>
    </lineage>
</organism>
<name>A0ABN7VU77_GIGMA</name>
<accession>A0ABN7VU77</accession>
<dbReference type="Proteomes" id="UP000789901">
    <property type="component" value="Unassembled WGS sequence"/>
</dbReference>
<feature type="non-terminal residue" evidence="1">
    <location>
        <position position="1"/>
    </location>
</feature>
<evidence type="ECO:0000313" key="1">
    <source>
        <dbReference type="EMBL" id="CAG8799913.1"/>
    </source>
</evidence>
<reference evidence="1 2" key="1">
    <citation type="submission" date="2021-06" db="EMBL/GenBank/DDBJ databases">
        <authorList>
            <person name="Kallberg Y."/>
            <person name="Tangrot J."/>
            <person name="Rosling A."/>
        </authorList>
    </citation>
    <scope>NUCLEOTIDE SEQUENCE [LARGE SCALE GENOMIC DNA]</scope>
    <source>
        <strain evidence="1 2">120-4 pot B 10/14</strain>
    </source>
</reference>
<sequence>NTIPFETMRILLGEAASINLKPLPNSLDLIPEHITEFLPFALSISDYKQTKQW</sequence>
<keyword evidence="2" id="KW-1185">Reference proteome</keyword>
<gene>
    <name evidence="1" type="ORF">GMARGA_LOCUS22874</name>
</gene>
<comment type="caution">
    <text evidence="1">The sequence shown here is derived from an EMBL/GenBank/DDBJ whole genome shotgun (WGS) entry which is preliminary data.</text>
</comment>
<protein>
    <submittedName>
        <fullName evidence="1">29949_t:CDS:1</fullName>
    </submittedName>
</protein>
<evidence type="ECO:0000313" key="2">
    <source>
        <dbReference type="Proteomes" id="UP000789901"/>
    </source>
</evidence>
<dbReference type="EMBL" id="CAJVQB010022565">
    <property type="protein sequence ID" value="CAG8799913.1"/>
    <property type="molecule type" value="Genomic_DNA"/>
</dbReference>